<feature type="domain" description="Dihydroorotate dehydrogenase catalytic" evidence="12">
    <location>
        <begin position="4"/>
        <end position="285"/>
    </location>
</feature>
<dbReference type="EMBL" id="JANRHJ010000002">
    <property type="protein sequence ID" value="MCR8872796.1"/>
    <property type="molecule type" value="Genomic_DNA"/>
</dbReference>
<dbReference type="GO" id="GO:0004152">
    <property type="term" value="F:dihydroorotate dehydrogenase activity"/>
    <property type="evidence" value="ECO:0007669"/>
    <property type="project" value="InterPro"/>
</dbReference>
<protein>
    <recommendedName>
        <fullName evidence="11">dihydrouracil dehydrogenase (NAD(+))</fullName>
        <ecNumber evidence="11">1.3.1.1</ecNumber>
    </recommendedName>
</protein>
<proteinExistence type="predicted"/>
<sequence length="325" mass="35875">MAQLNTTFAGLKLKNPIIVGSSGLTNSVEKIQKLEQAGAGAVVLKSVFEEQINMQTGQMHGYGSPEADDYLGVYVRSHALNEHISIIEEAKKTCTIPIIASINCYSDNEWVDFARLMAQAGADALEINILALQTSKHYTFGAFEQQHIDILRHIKKAVNIPVIMKLGNNLTNPVALINQLYANGAAAVVLFNRFYQPDINIKDLTFRATNVMSSPNELANRIRWTAISSAEVPQIDYAISGGVHCGKGLIKSILAGATAVEVCSAIYQYGNKTIEEMKNELTTWMDENEYETIGQFKGKMNAAAAGEINPFERTQFMKYYSNHEE</sequence>
<dbReference type="GeneID" id="82443405"/>
<dbReference type="PANTHER" id="PTHR43073:SF2">
    <property type="entry name" value="DIHYDROPYRIMIDINE DEHYDROGENASE [NADP(+)]"/>
    <property type="match status" value="1"/>
</dbReference>
<keyword evidence="4" id="KW-0288">FMN</keyword>
<accession>A0AAW5MWF7</accession>
<dbReference type="Proteomes" id="UP001204579">
    <property type="component" value="Unassembled WGS sequence"/>
</dbReference>
<dbReference type="GO" id="GO:0050661">
    <property type="term" value="F:NADP binding"/>
    <property type="evidence" value="ECO:0007669"/>
    <property type="project" value="TreeGrafter"/>
</dbReference>
<organism evidence="13 14">
    <name type="scientific">Phocaeicola barnesiae</name>
    <dbReference type="NCBI Taxonomy" id="376804"/>
    <lineage>
        <taxon>Bacteria</taxon>
        <taxon>Pseudomonadati</taxon>
        <taxon>Bacteroidota</taxon>
        <taxon>Bacteroidia</taxon>
        <taxon>Bacteroidales</taxon>
        <taxon>Bacteroidaceae</taxon>
        <taxon>Phocaeicola</taxon>
    </lineage>
</organism>
<dbReference type="GO" id="GO:0006222">
    <property type="term" value="P:UMP biosynthetic process"/>
    <property type="evidence" value="ECO:0007669"/>
    <property type="project" value="InterPro"/>
</dbReference>
<comment type="catalytic activity">
    <reaction evidence="7">
        <text>5,6-dihydrothymine + NAD(+) = thymine + NADH + H(+)</text>
        <dbReference type="Rhea" id="RHEA:28791"/>
        <dbReference type="ChEBI" id="CHEBI:15378"/>
        <dbReference type="ChEBI" id="CHEBI:17821"/>
        <dbReference type="ChEBI" id="CHEBI:27468"/>
        <dbReference type="ChEBI" id="CHEBI:57540"/>
        <dbReference type="ChEBI" id="CHEBI:57945"/>
        <dbReference type="EC" id="1.3.1.1"/>
    </reaction>
</comment>
<evidence type="ECO:0000256" key="9">
    <source>
        <dbReference type="ARBA" id="ARBA00049578"/>
    </source>
</evidence>
<evidence type="ECO:0000256" key="1">
    <source>
        <dbReference type="ARBA" id="ARBA00001917"/>
    </source>
</evidence>
<gene>
    <name evidence="13" type="ORF">NW209_01965</name>
</gene>
<dbReference type="GO" id="GO:0004159">
    <property type="term" value="F:dihydropyrimidine dehydrogenase (NAD+) activity"/>
    <property type="evidence" value="ECO:0007669"/>
    <property type="project" value="UniProtKB-EC"/>
</dbReference>
<keyword evidence="3" id="KW-0285">Flavoprotein</keyword>
<comment type="pathway">
    <text evidence="2">Pyrimidine metabolism; UMP biosynthesis via de novo pathway.</text>
</comment>
<keyword evidence="6" id="KW-0560">Oxidoreductase</keyword>
<dbReference type="Pfam" id="PF01180">
    <property type="entry name" value="DHO_dh"/>
    <property type="match status" value="1"/>
</dbReference>
<dbReference type="InterPro" id="IPR012135">
    <property type="entry name" value="Dihydroorotate_DH_1_2"/>
</dbReference>
<dbReference type="InterPro" id="IPR005720">
    <property type="entry name" value="Dihydroorotate_DH_cat"/>
</dbReference>
<evidence type="ECO:0000313" key="14">
    <source>
        <dbReference type="Proteomes" id="UP001204579"/>
    </source>
</evidence>
<evidence type="ECO:0000256" key="4">
    <source>
        <dbReference type="ARBA" id="ARBA00022643"/>
    </source>
</evidence>
<dbReference type="PANTHER" id="PTHR43073">
    <property type="entry name" value="DIHYDROPYRIMIDINE DEHYDROGENASE [NADP(+)]"/>
    <property type="match status" value="1"/>
</dbReference>
<evidence type="ECO:0000256" key="7">
    <source>
        <dbReference type="ARBA" id="ARBA00047685"/>
    </source>
</evidence>
<dbReference type="Gene3D" id="3.20.20.70">
    <property type="entry name" value="Aldolase class I"/>
    <property type="match status" value="1"/>
</dbReference>
<dbReference type="GO" id="GO:0005737">
    <property type="term" value="C:cytoplasm"/>
    <property type="evidence" value="ECO:0007669"/>
    <property type="project" value="InterPro"/>
</dbReference>
<evidence type="ECO:0000256" key="11">
    <source>
        <dbReference type="ARBA" id="ARBA00049728"/>
    </source>
</evidence>
<evidence type="ECO:0000256" key="6">
    <source>
        <dbReference type="ARBA" id="ARBA00023002"/>
    </source>
</evidence>
<evidence type="ECO:0000256" key="5">
    <source>
        <dbReference type="ARBA" id="ARBA00022975"/>
    </source>
</evidence>
<comment type="caution">
    <text evidence="13">The sequence shown here is derived from an EMBL/GenBank/DDBJ whole genome shotgun (WGS) entry which is preliminary data.</text>
</comment>
<dbReference type="EC" id="1.3.1.1" evidence="11"/>
<evidence type="ECO:0000256" key="3">
    <source>
        <dbReference type="ARBA" id="ARBA00022630"/>
    </source>
</evidence>
<comment type="catalytic activity">
    <reaction evidence="8">
        <text>5,6-dihydrouracil + NAD(+) = uracil + NADH + H(+)</text>
        <dbReference type="Rhea" id="RHEA:20189"/>
        <dbReference type="ChEBI" id="CHEBI:15378"/>
        <dbReference type="ChEBI" id="CHEBI:15901"/>
        <dbReference type="ChEBI" id="CHEBI:17568"/>
        <dbReference type="ChEBI" id="CHEBI:57540"/>
        <dbReference type="ChEBI" id="CHEBI:57945"/>
        <dbReference type="EC" id="1.3.1.1"/>
    </reaction>
</comment>
<evidence type="ECO:0000313" key="13">
    <source>
        <dbReference type="EMBL" id="MCR8872796.1"/>
    </source>
</evidence>
<comment type="cofactor">
    <cofactor evidence="1">
        <name>FMN</name>
        <dbReference type="ChEBI" id="CHEBI:58210"/>
    </cofactor>
</comment>
<dbReference type="SUPFAM" id="SSF51395">
    <property type="entry name" value="FMN-linked oxidoreductases"/>
    <property type="match status" value="1"/>
</dbReference>
<keyword evidence="5" id="KW-0665">Pyrimidine biosynthesis</keyword>
<comment type="subunit">
    <text evidence="10">Heterotetramer of 2 PreA and 2 PreT subunits.</text>
</comment>
<dbReference type="PIRSF" id="PIRSF000164">
    <property type="entry name" value="DHO_oxidase"/>
    <property type="match status" value="1"/>
</dbReference>
<evidence type="ECO:0000256" key="10">
    <source>
        <dbReference type="ARBA" id="ARBA00049714"/>
    </source>
</evidence>
<name>A0AAW5MWF7_9BACT</name>
<dbReference type="InterPro" id="IPR013785">
    <property type="entry name" value="Aldolase_TIM"/>
</dbReference>
<comment type="function">
    <text evidence="9">Involved in pyrimidine base degradation. Catalyzes physiologically the reduction of uracil to 5,6-dihydrouracil (DHU) by using NADH as a specific cosubstrate. It also catalyzes the reverse reaction and the reduction of thymine to 5,6-dihydrothymine (DHT).</text>
</comment>
<keyword evidence="14" id="KW-1185">Reference proteome</keyword>
<reference evidence="13 14" key="1">
    <citation type="submission" date="2022-08" db="EMBL/GenBank/DDBJ databases">
        <authorList>
            <person name="Zeman M."/>
            <person name="Kubasova T."/>
        </authorList>
    </citation>
    <scope>NUCLEOTIDE SEQUENCE [LARGE SCALE GENOMIC DNA]</scope>
    <source>
        <strain evidence="13 14">ET62</strain>
    </source>
</reference>
<dbReference type="AlphaFoldDB" id="A0AAW5MWF7"/>
<dbReference type="GO" id="GO:0006212">
    <property type="term" value="P:uracil catabolic process"/>
    <property type="evidence" value="ECO:0007669"/>
    <property type="project" value="TreeGrafter"/>
</dbReference>
<dbReference type="RefSeq" id="WP_018710963.1">
    <property type="nucleotide sequence ID" value="NZ_CALULB010000002.1"/>
</dbReference>
<dbReference type="GO" id="GO:0002058">
    <property type="term" value="F:uracil binding"/>
    <property type="evidence" value="ECO:0007669"/>
    <property type="project" value="TreeGrafter"/>
</dbReference>
<evidence type="ECO:0000256" key="8">
    <source>
        <dbReference type="ARBA" id="ARBA00048792"/>
    </source>
</evidence>
<evidence type="ECO:0000256" key="2">
    <source>
        <dbReference type="ARBA" id="ARBA00004725"/>
    </source>
</evidence>
<evidence type="ECO:0000259" key="12">
    <source>
        <dbReference type="Pfam" id="PF01180"/>
    </source>
</evidence>
<dbReference type="GO" id="GO:0006210">
    <property type="term" value="P:thymine catabolic process"/>
    <property type="evidence" value="ECO:0007669"/>
    <property type="project" value="TreeGrafter"/>
</dbReference>
<dbReference type="NCBIfam" id="NF005741">
    <property type="entry name" value="PRK07565.1"/>
    <property type="match status" value="1"/>
</dbReference>